<keyword evidence="2" id="KW-1185">Reference proteome</keyword>
<evidence type="ECO:0000313" key="1">
    <source>
        <dbReference type="EMBL" id="GBL95102.1"/>
    </source>
</evidence>
<sequence>MVKLPPFFPFIINRTLVDSTHLPREWSTSFWEGLGVFVTTARPIQESPKMIGMAQDVQMTGMA</sequence>
<gene>
    <name evidence="1" type="ORF">AVEN_188836_1</name>
</gene>
<protein>
    <submittedName>
        <fullName evidence="1">Uncharacterized protein</fullName>
    </submittedName>
</protein>
<accession>A0A4Y2BSA5</accession>
<name>A0A4Y2BSA5_ARAVE</name>
<proteinExistence type="predicted"/>
<comment type="caution">
    <text evidence="1">The sequence shown here is derived from an EMBL/GenBank/DDBJ whole genome shotgun (WGS) entry which is preliminary data.</text>
</comment>
<dbReference type="AlphaFoldDB" id="A0A4Y2BSA5"/>
<dbReference type="Proteomes" id="UP000499080">
    <property type="component" value="Unassembled WGS sequence"/>
</dbReference>
<organism evidence="1 2">
    <name type="scientific">Araneus ventricosus</name>
    <name type="common">Orbweaver spider</name>
    <name type="synonym">Epeira ventricosa</name>
    <dbReference type="NCBI Taxonomy" id="182803"/>
    <lineage>
        <taxon>Eukaryota</taxon>
        <taxon>Metazoa</taxon>
        <taxon>Ecdysozoa</taxon>
        <taxon>Arthropoda</taxon>
        <taxon>Chelicerata</taxon>
        <taxon>Arachnida</taxon>
        <taxon>Araneae</taxon>
        <taxon>Araneomorphae</taxon>
        <taxon>Entelegynae</taxon>
        <taxon>Araneoidea</taxon>
        <taxon>Araneidae</taxon>
        <taxon>Araneus</taxon>
    </lineage>
</organism>
<reference evidence="1 2" key="1">
    <citation type="journal article" date="2019" name="Sci. Rep.">
        <title>Orb-weaving spider Araneus ventricosus genome elucidates the spidroin gene catalogue.</title>
        <authorList>
            <person name="Kono N."/>
            <person name="Nakamura H."/>
            <person name="Ohtoshi R."/>
            <person name="Moran D.A.P."/>
            <person name="Shinohara A."/>
            <person name="Yoshida Y."/>
            <person name="Fujiwara M."/>
            <person name="Mori M."/>
            <person name="Tomita M."/>
            <person name="Arakawa K."/>
        </authorList>
    </citation>
    <scope>NUCLEOTIDE SEQUENCE [LARGE SCALE GENOMIC DNA]</scope>
</reference>
<evidence type="ECO:0000313" key="2">
    <source>
        <dbReference type="Proteomes" id="UP000499080"/>
    </source>
</evidence>
<dbReference type="EMBL" id="BGPR01000108">
    <property type="protein sequence ID" value="GBL95102.1"/>
    <property type="molecule type" value="Genomic_DNA"/>
</dbReference>
<feature type="non-terminal residue" evidence="1">
    <location>
        <position position="63"/>
    </location>
</feature>